<gene>
    <name evidence="3" type="ORF">JX360_06955</name>
</gene>
<keyword evidence="4" id="KW-1185">Reference proteome</keyword>
<reference evidence="3" key="1">
    <citation type="submission" date="2021-02" db="EMBL/GenBank/DDBJ databases">
        <title>The CRISPR/cas machinery reduction and long-range gene transfer in the hot spring cyanobacterium Synechococcus.</title>
        <authorList>
            <person name="Dvorak P."/>
            <person name="Jahodarova E."/>
            <person name="Hasler P."/>
            <person name="Poulickova A."/>
        </authorList>
    </citation>
    <scope>NUCLEOTIDE SEQUENCE</scope>
    <source>
        <strain evidence="3">Rupite</strain>
    </source>
</reference>
<organism evidence="3 4">
    <name type="scientific">Thermostichus vulcanus str. 'Rupite'</name>
    <dbReference type="NCBI Taxonomy" id="2813851"/>
    <lineage>
        <taxon>Bacteria</taxon>
        <taxon>Bacillati</taxon>
        <taxon>Cyanobacteriota</taxon>
        <taxon>Cyanophyceae</taxon>
        <taxon>Thermostichales</taxon>
        <taxon>Thermostichaceae</taxon>
        <taxon>Thermostichus</taxon>
    </lineage>
</organism>
<sequence>MKPQILGLVTLLLLSGIPAAHADDFRCTGAVGASTVDNLIVPDGKQGGSASILSVTIDGDLQFEENRGALNATANDVEGNLQAWKNRGGLTLTNNLIRENLQCKENNPAPTGGGNQAGDKEDQCASL</sequence>
<feature type="signal peptide" evidence="2">
    <location>
        <begin position="1"/>
        <end position="22"/>
    </location>
</feature>
<proteinExistence type="predicted"/>
<evidence type="ECO:0000256" key="2">
    <source>
        <dbReference type="SAM" id="SignalP"/>
    </source>
</evidence>
<feature type="region of interest" description="Disordered" evidence="1">
    <location>
        <begin position="103"/>
        <end position="127"/>
    </location>
</feature>
<evidence type="ECO:0000313" key="3">
    <source>
        <dbReference type="EMBL" id="MCJ2542646.1"/>
    </source>
</evidence>
<dbReference type="EMBL" id="JAFIRA010000013">
    <property type="protein sequence ID" value="MCJ2542646.1"/>
    <property type="molecule type" value="Genomic_DNA"/>
</dbReference>
<protein>
    <submittedName>
        <fullName evidence="3">Uncharacterized protein</fullName>
    </submittedName>
</protein>
<name>A0ABT0CA39_THEVL</name>
<dbReference type="RefSeq" id="WP_244349919.1">
    <property type="nucleotide sequence ID" value="NZ_JAFIRA010000013.1"/>
</dbReference>
<comment type="caution">
    <text evidence="3">The sequence shown here is derived from an EMBL/GenBank/DDBJ whole genome shotgun (WGS) entry which is preliminary data.</text>
</comment>
<evidence type="ECO:0000256" key="1">
    <source>
        <dbReference type="SAM" id="MobiDB-lite"/>
    </source>
</evidence>
<accession>A0ABT0CA39</accession>
<dbReference type="Proteomes" id="UP000830835">
    <property type="component" value="Unassembled WGS sequence"/>
</dbReference>
<feature type="chain" id="PRO_5047096280" evidence="2">
    <location>
        <begin position="23"/>
        <end position="127"/>
    </location>
</feature>
<evidence type="ECO:0000313" key="4">
    <source>
        <dbReference type="Proteomes" id="UP000830835"/>
    </source>
</evidence>
<feature type="compositionally biased region" description="Basic and acidic residues" evidence="1">
    <location>
        <begin position="118"/>
        <end position="127"/>
    </location>
</feature>
<keyword evidence="2" id="KW-0732">Signal</keyword>